<feature type="transmembrane region" description="Helical" evidence="1">
    <location>
        <begin position="123"/>
        <end position="149"/>
    </location>
</feature>
<evidence type="ECO:0000313" key="2">
    <source>
        <dbReference type="EMBL" id="OGE72744.1"/>
    </source>
</evidence>
<evidence type="ECO:0000256" key="1">
    <source>
        <dbReference type="SAM" id="Phobius"/>
    </source>
</evidence>
<accession>A0A1F5N521</accession>
<protein>
    <submittedName>
        <fullName evidence="2">Uncharacterized protein</fullName>
    </submittedName>
</protein>
<dbReference type="Proteomes" id="UP000177057">
    <property type="component" value="Unassembled WGS sequence"/>
</dbReference>
<organism evidence="2 3">
    <name type="scientific">Candidatus Daviesbacteria bacterium RIFCSPLOWO2_02_FULL_38_15</name>
    <dbReference type="NCBI Taxonomy" id="1797794"/>
    <lineage>
        <taxon>Bacteria</taxon>
        <taxon>Candidatus Daviesiibacteriota</taxon>
    </lineage>
</organism>
<feature type="transmembrane region" description="Helical" evidence="1">
    <location>
        <begin position="69"/>
        <end position="87"/>
    </location>
</feature>
<proteinExistence type="predicted"/>
<dbReference type="AlphaFoldDB" id="A0A1F5N521"/>
<dbReference type="STRING" id="1797794.A3H40_02685"/>
<keyword evidence="1" id="KW-0812">Transmembrane</keyword>
<evidence type="ECO:0000313" key="3">
    <source>
        <dbReference type="Proteomes" id="UP000177057"/>
    </source>
</evidence>
<feature type="transmembrane region" description="Helical" evidence="1">
    <location>
        <begin position="7"/>
        <end position="32"/>
    </location>
</feature>
<reference evidence="2 3" key="1">
    <citation type="journal article" date="2016" name="Nat. Commun.">
        <title>Thousands of microbial genomes shed light on interconnected biogeochemical processes in an aquifer system.</title>
        <authorList>
            <person name="Anantharaman K."/>
            <person name="Brown C.T."/>
            <person name="Hug L.A."/>
            <person name="Sharon I."/>
            <person name="Castelle C.J."/>
            <person name="Probst A.J."/>
            <person name="Thomas B.C."/>
            <person name="Singh A."/>
            <person name="Wilkins M.J."/>
            <person name="Karaoz U."/>
            <person name="Brodie E.L."/>
            <person name="Williams K.H."/>
            <person name="Hubbard S.S."/>
            <person name="Banfield J.F."/>
        </authorList>
    </citation>
    <scope>NUCLEOTIDE SEQUENCE [LARGE SCALE GENOMIC DNA]</scope>
</reference>
<comment type="caution">
    <text evidence="2">The sequence shown here is derived from an EMBL/GenBank/DDBJ whole genome shotgun (WGS) entry which is preliminary data.</text>
</comment>
<gene>
    <name evidence="2" type="ORF">A3H40_02685</name>
</gene>
<feature type="transmembrane region" description="Helical" evidence="1">
    <location>
        <begin position="38"/>
        <end position="57"/>
    </location>
</feature>
<dbReference type="EMBL" id="MFDV01000003">
    <property type="protein sequence ID" value="OGE72744.1"/>
    <property type="molecule type" value="Genomic_DNA"/>
</dbReference>
<keyword evidence="1" id="KW-1133">Transmembrane helix</keyword>
<name>A0A1F5N521_9BACT</name>
<sequence>MKHAQKYLFLLKITAFTALLSTLLASLFLFVFKVSLVGFWELYVIPFASSISFLYFSRKKVLDIKFWESLVYIALITFFYIVVLHLAEKLYYADAMVVLSSGGEVSRYTLNALFTFSTPPRGLFIIVTVILFLAPAVAYTIALALSYTIQTFKKVSTKKEDANQKMNGV</sequence>
<keyword evidence="1" id="KW-0472">Membrane</keyword>